<evidence type="ECO:0000313" key="7">
    <source>
        <dbReference type="EMBL" id="ASC72114.1"/>
    </source>
</evidence>
<evidence type="ECO:0000256" key="2">
    <source>
        <dbReference type="ARBA" id="ARBA00005297"/>
    </source>
</evidence>
<accession>A0A1Z3HP69</accession>
<evidence type="ECO:0000256" key="5">
    <source>
        <dbReference type="ARBA" id="ARBA00041564"/>
    </source>
</evidence>
<dbReference type="InterPro" id="IPR005801">
    <property type="entry name" value="ADC_synthase"/>
</dbReference>
<dbReference type="STRING" id="1641165.XM38_13735"/>
<organism evidence="7 8">
    <name type="scientific">Halomicronema hongdechloris C2206</name>
    <dbReference type="NCBI Taxonomy" id="1641165"/>
    <lineage>
        <taxon>Bacteria</taxon>
        <taxon>Bacillati</taxon>
        <taxon>Cyanobacteriota</taxon>
        <taxon>Cyanophyceae</taxon>
        <taxon>Nodosilineales</taxon>
        <taxon>Nodosilineaceae</taxon>
        <taxon>Halomicronema</taxon>
    </lineage>
</organism>
<evidence type="ECO:0000256" key="4">
    <source>
        <dbReference type="ARBA" id="ARBA00023235"/>
    </source>
</evidence>
<evidence type="ECO:0000313" key="8">
    <source>
        <dbReference type="Proteomes" id="UP000191901"/>
    </source>
</evidence>
<dbReference type="Gene3D" id="3.60.120.10">
    <property type="entry name" value="Anthranilate synthase"/>
    <property type="match status" value="1"/>
</dbReference>
<evidence type="ECO:0000259" key="6">
    <source>
        <dbReference type="Pfam" id="PF00425"/>
    </source>
</evidence>
<name>A0A1Z3HP69_9CYAN</name>
<sequence>MPVVPYRTVIQQHRSAIHAALTQGYQQAICTNRPHVVSLSLPIPSIDPLRLLHQSSPYERHLYLENTSQHQATVALGSLIEASAIGPSRFDRVHNFIETWCHQISCYDELAEYSPGIQFFCSFAFFDTPTHSDSPFPAASVFLPRWQITQCRQTSTLIANLLLTPLSDLEALLPDILQQLRRIESLAESPLSAYPPAPSLIQPALATQVFTQAVHRALQRICHNRLRKIVLAHALDVLASQPFNRAQLLERLRQQHPDCYVFSVGNGHGVSFIGASPERLLSIRQRRLITDALAGSSPRGDTAETDALLARQLLTSVKEQDEHQFVVDFLVRRLTELGLRPSYRTRPGLLQLSNIQHLHTPIRATVPLHTHPLHLVKALHPTPAVAGVPTDQACQQIRRFEQFDRALYAAPIGWIDHQGNSEFIVGIRSALIQANRARLYAGAGIVAGSDPERELDEIRLKLRALMEALV</sequence>
<feature type="domain" description="Chorismate-utilising enzyme C-terminal" evidence="6">
    <location>
        <begin position="208"/>
        <end position="461"/>
    </location>
</feature>
<protein>
    <recommendedName>
        <fullName evidence="3">isochorismate synthase</fullName>
        <ecNumber evidence="3">5.4.4.2</ecNumber>
    </recommendedName>
    <alternativeName>
        <fullName evidence="5">Isochorismate mutase</fullName>
    </alternativeName>
</protein>
<dbReference type="InterPro" id="IPR004561">
    <property type="entry name" value="IsoChor_synthase"/>
</dbReference>
<gene>
    <name evidence="7" type="primary">pchA</name>
    <name evidence="7" type="ORF">XM38_030680</name>
</gene>
<dbReference type="Proteomes" id="UP000191901">
    <property type="component" value="Chromosome"/>
</dbReference>
<keyword evidence="8" id="KW-1185">Reference proteome</keyword>
<keyword evidence="4 7" id="KW-0413">Isomerase</keyword>
<evidence type="ECO:0000256" key="3">
    <source>
        <dbReference type="ARBA" id="ARBA00012824"/>
    </source>
</evidence>
<proteinExistence type="inferred from homology"/>
<dbReference type="RefSeq" id="WP_088430242.1">
    <property type="nucleotide sequence ID" value="NZ_CP021983.2"/>
</dbReference>
<dbReference type="NCBIfam" id="TIGR00543">
    <property type="entry name" value="isochor_syn"/>
    <property type="match status" value="1"/>
</dbReference>
<comment type="similarity">
    <text evidence="2">Belongs to the isochorismate synthase family.</text>
</comment>
<dbReference type="GO" id="GO:0008909">
    <property type="term" value="F:isochorismate synthase activity"/>
    <property type="evidence" value="ECO:0007669"/>
    <property type="project" value="UniProtKB-EC"/>
</dbReference>
<dbReference type="PANTHER" id="PTHR42839">
    <property type="entry name" value="ISOCHORISMATE SYNTHASE ENTC"/>
    <property type="match status" value="1"/>
</dbReference>
<dbReference type="KEGG" id="hhg:XM38_030680"/>
<dbReference type="OrthoDB" id="9803598at2"/>
<dbReference type="EC" id="5.4.4.2" evidence="3"/>
<reference evidence="7 8" key="1">
    <citation type="journal article" date="2016" name="Biochim. Biophys. Acta">
        <title>Characterization of red-shifted phycobilisomes isolated from the chlorophyll f-containing cyanobacterium Halomicronema hongdechloris.</title>
        <authorList>
            <person name="Li Y."/>
            <person name="Lin Y."/>
            <person name="Garvey C.J."/>
            <person name="Birch D."/>
            <person name="Corkery R.W."/>
            <person name="Loughlin P.C."/>
            <person name="Scheer H."/>
            <person name="Willows R.D."/>
            <person name="Chen M."/>
        </authorList>
    </citation>
    <scope>NUCLEOTIDE SEQUENCE [LARGE SCALE GENOMIC DNA]</scope>
    <source>
        <strain evidence="7 8">C2206</strain>
    </source>
</reference>
<dbReference type="InterPro" id="IPR015890">
    <property type="entry name" value="Chorismate_C"/>
</dbReference>
<dbReference type="SUPFAM" id="SSF56322">
    <property type="entry name" value="ADC synthase"/>
    <property type="match status" value="1"/>
</dbReference>
<dbReference type="AlphaFoldDB" id="A0A1Z3HP69"/>
<dbReference type="EMBL" id="CP021983">
    <property type="protein sequence ID" value="ASC72114.1"/>
    <property type="molecule type" value="Genomic_DNA"/>
</dbReference>
<dbReference type="PANTHER" id="PTHR42839:SF2">
    <property type="entry name" value="ISOCHORISMATE SYNTHASE ENTC"/>
    <property type="match status" value="1"/>
</dbReference>
<dbReference type="Pfam" id="PF00425">
    <property type="entry name" value="Chorismate_bind"/>
    <property type="match status" value="1"/>
</dbReference>
<comment type="catalytic activity">
    <reaction evidence="1">
        <text>chorismate = isochorismate</text>
        <dbReference type="Rhea" id="RHEA:18985"/>
        <dbReference type="ChEBI" id="CHEBI:29748"/>
        <dbReference type="ChEBI" id="CHEBI:29780"/>
        <dbReference type="EC" id="5.4.4.2"/>
    </reaction>
</comment>
<evidence type="ECO:0000256" key="1">
    <source>
        <dbReference type="ARBA" id="ARBA00000799"/>
    </source>
</evidence>